<dbReference type="GO" id="GO:0005506">
    <property type="term" value="F:iron ion binding"/>
    <property type="evidence" value="ECO:0007669"/>
    <property type="project" value="InterPro"/>
</dbReference>
<keyword evidence="4 9" id="KW-0349">Heme</keyword>
<comment type="cofactor">
    <cofactor evidence="1 9">
        <name>heme</name>
        <dbReference type="ChEBI" id="CHEBI:30413"/>
    </cofactor>
</comment>
<dbReference type="Gene3D" id="1.10.630.10">
    <property type="entry name" value="Cytochrome P450"/>
    <property type="match status" value="1"/>
</dbReference>
<evidence type="ECO:0000256" key="6">
    <source>
        <dbReference type="ARBA" id="ARBA00023002"/>
    </source>
</evidence>
<organism evidence="12 13">
    <name type="scientific">Rhodonia placenta</name>
    <dbReference type="NCBI Taxonomy" id="104341"/>
    <lineage>
        <taxon>Eukaryota</taxon>
        <taxon>Fungi</taxon>
        <taxon>Dikarya</taxon>
        <taxon>Basidiomycota</taxon>
        <taxon>Agaricomycotina</taxon>
        <taxon>Agaricomycetes</taxon>
        <taxon>Polyporales</taxon>
        <taxon>Adustoporiaceae</taxon>
        <taxon>Rhodonia</taxon>
    </lineage>
</organism>
<evidence type="ECO:0000256" key="4">
    <source>
        <dbReference type="ARBA" id="ARBA00022617"/>
    </source>
</evidence>
<keyword evidence="8 10" id="KW-0503">Monooxygenase</keyword>
<dbReference type="PRINTS" id="PR00385">
    <property type="entry name" value="P450"/>
</dbReference>
<evidence type="ECO:0000256" key="3">
    <source>
        <dbReference type="ARBA" id="ARBA00010617"/>
    </source>
</evidence>
<dbReference type="GO" id="GO:0004497">
    <property type="term" value="F:monooxygenase activity"/>
    <property type="evidence" value="ECO:0007669"/>
    <property type="project" value="UniProtKB-KW"/>
</dbReference>
<keyword evidence="11" id="KW-0812">Transmembrane</keyword>
<feature type="transmembrane region" description="Helical" evidence="11">
    <location>
        <begin position="41"/>
        <end position="60"/>
    </location>
</feature>
<reference evidence="12" key="2">
    <citation type="journal article" name="Front. Microbiol.">
        <title>Degradative Capacity of Two Strains of Rhodonia placenta: From Phenotype to Genotype.</title>
        <authorList>
            <person name="Kolle M."/>
            <person name="Horta M.A.C."/>
            <person name="Nowrousian M."/>
            <person name="Ohm R.A."/>
            <person name="Benz J.P."/>
            <person name="Pilgard A."/>
        </authorList>
    </citation>
    <scope>NUCLEOTIDE SEQUENCE</scope>
    <source>
        <strain evidence="12">FPRL280</strain>
    </source>
</reference>
<keyword evidence="11" id="KW-0472">Membrane</keyword>
<evidence type="ECO:0000313" key="12">
    <source>
        <dbReference type="EMBL" id="KAF9808170.1"/>
    </source>
</evidence>
<dbReference type="InterPro" id="IPR001128">
    <property type="entry name" value="Cyt_P450"/>
</dbReference>
<evidence type="ECO:0000313" key="13">
    <source>
        <dbReference type="Proteomes" id="UP000639403"/>
    </source>
</evidence>
<evidence type="ECO:0000256" key="1">
    <source>
        <dbReference type="ARBA" id="ARBA00001971"/>
    </source>
</evidence>
<dbReference type="InterPro" id="IPR002401">
    <property type="entry name" value="Cyt_P450_E_grp-I"/>
</dbReference>
<feature type="binding site" description="axial binding residue" evidence="9">
    <location>
        <position position="511"/>
    </location>
    <ligand>
        <name>heme</name>
        <dbReference type="ChEBI" id="CHEBI:30413"/>
    </ligand>
    <ligandPart>
        <name>Fe</name>
        <dbReference type="ChEBI" id="CHEBI:18248"/>
    </ligandPart>
</feature>
<sequence>MSPGPRYLARQLPRLLLPPTLVYILYRAIGGKSRYSASPLILTFLFVLSYPVSLAIFVQWKRYTICHQAATLGAVLPPTVKHKWIGGIDLIVTVSRNFEKYFLVDWLFKWSAEYGHTFAREVLFERRLFTSEPEHIKSILSTNFHAFEKGSTFRGQLGSLLGTGVFNSDGIALFHSRSMTRPFFTKERISHFDIFDRNADAAFALMKARFREGHSIDWQDLVLRFTLDSATEFLFGNNVCSLAAGLPYPPASAPATAPTRAAADGFGVAFKRAQFQTLMRMRFGSTWPLFEFWGDKVHGAMRDVDAFVDPIVQRAVEAHEAAKGADAGQSKGDRDHETLLGHLVGLTDDPQILKDETLNILIAGRDTTAAALTFAVYSLARHPDVLRRLRREVLDCVGTVRRLEYEDFKKMKYLRAVINETLRLYPPLICNDRYTTEAVLWPSRDPGGKPLYIPAKTRIQYSVFVMHRRKDLWGPDALSFDPDRFLDERMQKYLIPNPFIFLPFNAGPRVCLGQQFAYNEVSFMLVRLLQQFETIELTPRTCPDSIPPPTFTDSIGCDGTETAWVSSHLTIFAKNGLWLKMCEAPFVDMSSL</sequence>
<evidence type="ECO:0000256" key="11">
    <source>
        <dbReference type="SAM" id="Phobius"/>
    </source>
</evidence>
<proteinExistence type="inferred from homology"/>
<keyword evidence="11" id="KW-1133">Transmembrane helix</keyword>
<gene>
    <name evidence="12" type="ORF">IEO21_07956</name>
</gene>
<dbReference type="InterPro" id="IPR047146">
    <property type="entry name" value="Cyt_P450_E_CYP52_fungi"/>
</dbReference>
<evidence type="ECO:0008006" key="14">
    <source>
        <dbReference type="Google" id="ProtNLM"/>
    </source>
</evidence>
<keyword evidence="6 10" id="KW-0560">Oxidoreductase</keyword>
<dbReference type="PANTHER" id="PTHR24287:SF1">
    <property type="entry name" value="P450, PUTATIVE (EUROFUNG)-RELATED"/>
    <property type="match status" value="1"/>
</dbReference>
<comment type="caution">
    <text evidence="12">The sequence shown here is derived from an EMBL/GenBank/DDBJ whole genome shotgun (WGS) entry which is preliminary data.</text>
</comment>
<keyword evidence="5 9" id="KW-0479">Metal-binding</keyword>
<reference evidence="12" key="1">
    <citation type="submission" date="2020-11" db="EMBL/GenBank/DDBJ databases">
        <authorList>
            <person name="Koelle M."/>
            <person name="Horta M.A.C."/>
            <person name="Nowrousian M."/>
            <person name="Ohm R.A."/>
            <person name="Benz P."/>
            <person name="Pilgard A."/>
        </authorList>
    </citation>
    <scope>NUCLEOTIDE SEQUENCE</scope>
    <source>
        <strain evidence="12">FPRL280</strain>
    </source>
</reference>
<name>A0A8H7TZ69_9APHY</name>
<keyword evidence="7 9" id="KW-0408">Iron</keyword>
<dbReference type="CDD" id="cd11063">
    <property type="entry name" value="CYP52"/>
    <property type="match status" value="1"/>
</dbReference>
<dbReference type="EMBL" id="JADOXO010000250">
    <property type="protein sequence ID" value="KAF9808170.1"/>
    <property type="molecule type" value="Genomic_DNA"/>
</dbReference>
<accession>A0A8H7TZ69</accession>
<dbReference type="GO" id="GO:0016705">
    <property type="term" value="F:oxidoreductase activity, acting on paired donors, with incorporation or reduction of molecular oxygen"/>
    <property type="evidence" value="ECO:0007669"/>
    <property type="project" value="InterPro"/>
</dbReference>
<dbReference type="Proteomes" id="UP000639403">
    <property type="component" value="Unassembled WGS sequence"/>
</dbReference>
<comment type="pathway">
    <text evidence="2">Secondary metabolite biosynthesis.</text>
</comment>
<evidence type="ECO:0000256" key="10">
    <source>
        <dbReference type="RuleBase" id="RU000461"/>
    </source>
</evidence>
<evidence type="ECO:0000256" key="5">
    <source>
        <dbReference type="ARBA" id="ARBA00022723"/>
    </source>
</evidence>
<evidence type="ECO:0000256" key="9">
    <source>
        <dbReference type="PIRSR" id="PIRSR602401-1"/>
    </source>
</evidence>
<dbReference type="InterPro" id="IPR017972">
    <property type="entry name" value="Cyt_P450_CS"/>
</dbReference>
<dbReference type="PROSITE" id="PS00086">
    <property type="entry name" value="CYTOCHROME_P450"/>
    <property type="match status" value="1"/>
</dbReference>
<comment type="similarity">
    <text evidence="3 10">Belongs to the cytochrome P450 family.</text>
</comment>
<protein>
    <recommendedName>
        <fullName evidence="14">Cytochrome P450</fullName>
    </recommendedName>
</protein>
<evidence type="ECO:0000256" key="8">
    <source>
        <dbReference type="ARBA" id="ARBA00023033"/>
    </source>
</evidence>
<dbReference type="PRINTS" id="PR00463">
    <property type="entry name" value="EP450I"/>
</dbReference>
<dbReference type="PANTHER" id="PTHR24287">
    <property type="entry name" value="P450, PUTATIVE (EUROFUNG)-RELATED"/>
    <property type="match status" value="1"/>
</dbReference>
<evidence type="ECO:0000256" key="7">
    <source>
        <dbReference type="ARBA" id="ARBA00023004"/>
    </source>
</evidence>
<evidence type="ECO:0000256" key="2">
    <source>
        <dbReference type="ARBA" id="ARBA00005179"/>
    </source>
</evidence>
<dbReference type="Pfam" id="PF00067">
    <property type="entry name" value="p450"/>
    <property type="match status" value="1"/>
</dbReference>
<dbReference type="InterPro" id="IPR036396">
    <property type="entry name" value="Cyt_P450_sf"/>
</dbReference>
<dbReference type="AlphaFoldDB" id="A0A8H7TZ69"/>
<dbReference type="SUPFAM" id="SSF48264">
    <property type="entry name" value="Cytochrome P450"/>
    <property type="match status" value="1"/>
</dbReference>
<dbReference type="GO" id="GO:0020037">
    <property type="term" value="F:heme binding"/>
    <property type="evidence" value="ECO:0007669"/>
    <property type="project" value="InterPro"/>
</dbReference>